<dbReference type="Proteomes" id="UP001597252">
    <property type="component" value="Unassembled WGS sequence"/>
</dbReference>
<name>A0ABW4E7L0_9LACO</name>
<evidence type="ECO:0000313" key="2">
    <source>
        <dbReference type="EMBL" id="MFD1485116.1"/>
    </source>
</evidence>
<keyword evidence="3" id="KW-1185">Reference proteome</keyword>
<comment type="caution">
    <text evidence="2">The sequence shown here is derived from an EMBL/GenBank/DDBJ whole genome shotgun (WGS) entry which is preliminary data.</text>
</comment>
<organism evidence="2 3">
    <name type="scientific">Lacticaseibacillus baoqingensis</name>
    <dbReference type="NCBI Taxonomy" id="2486013"/>
    <lineage>
        <taxon>Bacteria</taxon>
        <taxon>Bacillati</taxon>
        <taxon>Bacillota</taxon>
        <taxon>Bacilli</taxon>
        <taxon>Lactobacillales</taxon>
        <taxon>Lactobacillaceae</taxon>
        <taxon>Lacticaseibacillus</taxon>
    </lineage>
</organism>
<evidence type="ECO:0008006" key="4">
    <source>
        <dbReference type="Google" id="ProtNLM"/>
    </source>
</evidence>
<accession>A0ABW4E7L0</accession>
<reference evidence="3" key="1">
    <citation type="journal article" date="2019" name="Int. J. Syst. Evol. Microbiol.">
        <title>The Global Catalogue of Microorganisms (GCM) 10K type strain sequencing project: providing services to taxonomists for standard genome sequencing and annotation.</title>
        <authorList>
            <consortium name="The Broad Institute Genomics Platform"/>
            <consortium name="The Broad Institute Genome Sequencing Center for Infectious Disease"/>
            <person name="Wu L."/>
            <person name="Ma J."/>
        </authorList>
    </citation>
    <scope>NUCLEOTIDE SEQUENCE [LARGE SCALE GENOMIC DNA]</scope>
    <source>
        <strain evidence="3">CCM 8903</strain>
    </source>
</reference>
<evidence type="ECO:0000313" key="3">
    <source>
        <dbReference type="Proteomes" id="UP001597252"/>
    </source>
</evidence>
<gene>
    <name evidence="2" type="ORF">ACFQ5J_07730</name>
</gene>
<dbReference type="RefSeq" id="WP_164508522.1">
    <property type="nucleotide sequence ID" value="NZ_JBHTON010000020.1"/>
</dbReference>
<sequence>MAGKLSKQERKALIAQAEKDRAEHPKKKTESGFATIDKDAERLENEN</sequence>
<feature type="compositionally biased region" description="Basic and acidic residues" evidence="1">
    <location>
        <begin position="1"/>
        <end position="23"/>
    </location>
</feature>
<feature type="region of interest" description="Disordered" evidence="1">
    <location>
        <begin position="1"/>
        <end position="47"/>
    </location>
</feature>
<dbReference type="EMBL" id="JBHTON010000020">
    <property type="protein sequence ID" value="MFD1485116.1"/>
    <property type="molecule type" value="Genomic_DNA"/>
</dbReference>
<feature type="compositionally biased region" description="Basic and acidic residues" evidence="1">
    <location>
        <begin position="36"/>
        <end position="47"/>
    </location>
</feature>
<evidence type="ECO:0000256" key="1">
    <source>
        <dbReference type="SAM" id="MobiDB-lite"/>
    </source>
</evidence>
<proteinExistence type="predicted"/>
<protein>
    <recommendedName>
        <fullName evidence="4">YfhD family protein</fullName>
    </recommendedName>
</protein>